<name>A0ABT8CQA0_9FLAO</name>
<keyword evidence="3" id="KW-1185">Reference proteome</keyword>
<dbReference type="Proteomes" id="UP001242368">
    <property type="component" value="Unassembled WGS sequence"/>
</dbReference>
<gene>
    <name evidence="2" type="ORF">QW060_05930</name>
</gene>
<dbReference type="EMBL" id="JAUFQU010000001">
    <property type="protein sequence ID" value="MDN3706668.1"/>
    <property type="molecule type" value="Genomic_DNA"/>
</dbReference>
<reference evidence="3" key="1">
    <citation type="journal article" date="2019" name="Int. J. Syst. Evol. Microbiol.">
        <title>The Global Catalogue of Microorganisms (GCM) 10K type strain sequencing project: providing services to taxonomists for standard genome sequencing and annotation.</title>
        <authorList>
            <consortium name="The Broad Institute Genomics Platform"/>
            <consortium name="The Broad Institute Genome Sequencing Center for Infectious Disease"/>
            <person name="Wu L."/>
            <person name="Ma J."/>
        </authorList>
    </citation>
    <scope>NUCLEOTIDE SEQUENCE [LARGE SCALE GENOMIC DNA]</scope>
    <source>
        <strain evidence="3">CECT 7184</strain>
    </source>
</reference>
<dbReference type="RefSeq" id="WP_290362727.1">
    <property type="nucleotide sequence ID" value="NZ_JAUFQU010000001.1"/>
</dbReference>
<evidence type="ECO:0000313" key="3">
    <source>
        <dbReference type="Proteomes" id="UP001242368"/>
    </source>
</evidence>
<protein>
    <submittedName>
        <fullName evidence="2">Uncharacterized protein</fullName>
    </submittedName>
</protein>
<organism evidence="2 3">
    <name type="scientific">Paenimyroides ceti</name>
    <dbReference type="NCBI Taxonomy" id="395087"/>
    <lineage>
        <taxon>Bacteria</taxon>
        <taxon>Pseudomonadati</taxon>
        <taxon>Bacteroidota</taxon>
        <taxon>Flavobacteriia</taxon>
        <taxon>Flavobacteriales</taxon>
        <taxon>Flavobacteriaceae</taxon>
        <taxon>Paenimyroides</taxon>
    </lineage>
</organism>
<feature type="region of interest" description="Disordered" evidence="1">
    <location>
        <begin position="28"/>
        <end position="48"/>
    </location>
</feature>
<accession>A0ABT8CQA0</accession>
<sequence length="48" mass="5400">MPNTAFQSQREQPFPTLQKALISSTSTAKLSNYGSDRNTKIRTGRNEK</sequence>
<evidence type="ECO:0000256" key="1">
    <source>
        <dbReference type="SAM" id="MobiDB-lite"/>
    </source>
</evidence>
<evidence type="ECO:0000313" key="2">
    <source>
        <dbReference type="EMBL" id="MDN3706668.1"/>
    </source>
</evidence>
<comment type="caution">
    <text evidence="2">The sequence shown here is derived from an EMBL/GenBank/DDBJ whole genome shotgun (WGS) entry which is preliminary data.</text>
</comment>
<proteinExistence type="predicted"/>